<name>A0A9N9PYN8_9HELO</name>
<proteinExistence type="predicted"/>
<gene>
    <name evidence="2" type="ORF">HYFRA_00012879</name>
</gene>
<organism evidence="2 3">
    <name type="scientific">Hymenoscyphus fraxineus</name>
    <dbReference type="NCBI Taxonomy" id="746836"/>
    <lineage>
        <taxon>Eukaryota</taxon>
        <taxon>Fungi</taxon>
        <taxon>Dikarya</taxon>
        <taxon>Ascomycota</taxon>
        <taxon>Pezizomycotina</taxon>
        <taxon>Leotiomycetes</taxon>
        <taxon>Helotiales</taxon>
        <taxon>Helotiaceae</taxon>
        <taxon>Hymenoscyphus</taxon>
    </lineage>
</organism>
<evidence type="ECO:0000256" key="1">
    <source>
        <dbReference type="SAM" id="SignalP"/>
    </source>
</evidence>
<feature type="chain" id="PRO_5040261938" description="Phosphorylcholine phosphatase" evidence="1">
    <location>
        <begin position="20"/>
        <end position="359"/>
    </location>
</feature>
<reference evidence="2" key="1">
    <citation type="submission" date="2021-07" db="EMBL/GenBank/DDBJ databases">
        <authorList>
            <person name="Durling M."/>
        </authorList>
    </citation>
    <scope>NUCLEOTIDE SEQUENCE</scope>
</reference>
<comment type="caution">
    <text evidence="2">The sequence shown here is derived from an EMBL/GenBank/DDBJ whole genome shotgun (WGS) entry which is preliminary data.</text>
</comment>
<accession>A0A9N9PYN8</accession>
<protein>
    <recommendedName>
        <fullName evidence="4">Phosphorylcholine phosphatase</fullName>
    </recommendedName>
</protein>
<dbReference type="Gene3D" id="3.40.50.1000">
    <property type="entry name" value="HAD superfamily/HAD-like"/>
    <property type="match status" value="1"/>
</dbReference>
<dbReference type="InterPro" id="IPR023214">
    <property type="entry name" value="HAD_sf"/>
</dbReference>
<evidence type="ECO:0008006" key="4">
    <source>
        <dbReference type="Google" id="ProtNLM"/>
    </source>
</evidence>
<dbReference type="AlphaFoldDB" id="A0A9N9PYN8"/>
<dbReference type="InterPro" id="IPR036412">
    <property type="entry name" value="HAD-like_sf"/>
</dbReference>
<dbReference type="Proteomes" id="UP000696280">
    <property type="component" value="Unassembled WGS sequence"/>
</dbReference>
<sequence>MKFTATSIAALSLALTTTAIPNRAPRSENEKGALQHWPVEAAKALNQMISKNANQSNYAVFDADNTSWRYDIEESSIPYLENKGVLSRETMDPSLQLIPFKDTETYKETLYSYYLRLCAMDSLICYPWAAQIYAGLTLRVVKEHIDTMLAEKEKIPVIYWGEGESVCLKYIDPAKVFTGQVELFNELQRNGIDVWVVSASNEEIVRFVMSDPKYGYNVKPERVLGVSTMMKLPDGNLTTSRKQIQEGTYNQTANLDLQFGSYLWTPATWYAGKWAAVTTYIDAWKKPVLAAGDTPGSDTYMHFNVDIEKGGVHLWVNSTEEKMENLQRLIDDAVKGQKANNLPITADKNWVMVKPEDIV</sequence>
<dbReference type="SUPFAM" id="SSF56784">
    <property type="entry name" value="HAD-like"/>
    <property type="match status" value="1"/>
</dbReference>
<dbReference type="PANTHER" id="PTHR43344">
    <property type="entry name" value="PHOSPHOSERINE PHOSPHATASE"/>
    <property type="match status" value="1"/>
</dbReference>
<dbReference type="EMBL" id="CAJVRL010000086">
    <property type="protein sequence ID" value="CAG8958882.1"/>
    <property type="molecule type" value="Genomic_DNA"/>
</dbReference>
<dbReference type="Gene3D" id="1.20.1440.310">
    <property type="match status" value="1"/>
</dbReference>
<evidence type="ECO:0000313" key="2">
    <source>
        <dbReference type="EMBL" id="CAG8958882.1"/>
    </source>
</evidence>
<dbReference type="OrthoDB" id="5182398at2759"/>
<feature type="signal peptide" evidence="1">
    <location>
        <begin position="1"/>
        <end position="19"/>
    </location>
</feature>
<evidence type="ECO:0000313" key="3">
    <source>
        <dbReference type="Proteomes" id="UP000696280"/>
    </source>
</evidence>
<keyword evidence="1" id="KW-0732">Signal</keyword>
<dbReference type="InterPro" id="IPR050582">
    <property type="entry name" value="HAD-like_SerB"/>
</dbReference>
<keyword evidence="3" id="KW-1185">Reference proteome</keyword>